<dbReference type="PANTHER" id="PTHR44163:SF1">
    <property type="entry name" value="U3 SMALL NUCLEOLAR RNA-ASSOCIATED PROTEIN 4 HOMOLOG"/>
    <property type="match status" value="1"/>
</dbReference>
<dbReference type="GO" id="GO:0032040">
    <property type="term" value="C:small-subunit processome"/>
    <property type="evidence" value="ECO:0007669"/>
    <property type="project" value="TreeGrafter"/>
</dbReference>
<accession>A0AA47NBI4</accession>
<dbReference type="Proteomes" id="UP001174136">
    <property type="component" value="Unassembled WGS sequence"/>
</dbReference>
<dbReference type="SUPFAM" id="SSF50998">
    <property type="entry name" value="Quinoprotein alcohol dehydrogenase-like"/>
    <property type="match status" value="1"/>
</dbReference>
<dbReference type="InterPro" id="IPR015943">
    <property type="entry name" value="WD40/YVTN_repeat-like_dom_sf"/>
</dbReference>
<dbReference type="GO" id="GO:0034455">
    <property type="term" value="C:t-UTP complex"/>
    <property type="evidence" value="ECO:0007669"/>
    <property type="project" value="TreeGrafter"/>
</dbReference>
<comment type="caution">
    <text evidence="1">The sequence shown here is derived from an EMBL/GenBank/DDBJ whole genome shotgun (WGS) entry which is preliminary data.</text>
</comment>
<dbReference type="InterPro" id="IPR036322">
    <property type="entry name" value="WD40_repeat_dom_sf"/>
</dbReference>
<evidence type="ECO:0000313" key="2">
    <source>
        <dbReference type="Proteomes" id="UP001174136"/>
    </source>
</evidence>
<dbReference type="Gene3D" id="2.130.10.10">
    <property type="entry name" value="YVTN repeat-like/Quinoprotein amine dehydrogenase"/>
    <property type="match status" value="3"/>
</dbReference>
<dbReference type="Pfam" id="PF00400">
    <property type="entry name" value="WD40"/>
    <property type="match status" value="1"/>
</dbReference>
<dbReference type="AlphaFoldDB" id="A0AA47NBI4"/>
<name>A0AA47NBI4_MERPO</name>
<dbReference type="SUPFAM" id="SSF50978">
    <property type="entry name" value="WD40 repeat-like"/>
    <property type="match status" value="1"/>
</dbReference>
<dbReference type="SMART" id="SM00320">
    <property type="entry name" value="WD40"/>
    <property type="match status" value="10"/>
</dbReference>
<reference evidence="1" key="1">
    <citation type="journal article" date="2023" name="Front. Mar. Sci.">
        <title>A new Merluccius polli reference genome to investigate the effects of global change in West African waters.</title>
        <authorList>
            <person name="Mateo J.L."/>
            <person name="Blanco-Fernandez C."/>
            <person name="Garcia-Vazquez E."/>
            <person name="Machado-Schiaffino G."/>
        </authorList>
    </citation>
    <scope>NUCLEOTIDE SEQUENCE</scope>
    <source>
        <strain evidence="1">C29</strain>
        <tissue evidence="1">Fin</tissue>
    </source>
</reference>
<dbReference type="GO" id="GO:0030686">
    <property type="term" value="C:90S preribosome"/>
    <property type="evidence" value="ECO:0007669"/>
    <property type="project" value="InterPro"/>
</dbReference>
<keyword evidence="2" id="KW-1185">Reference proteome</keyword>
<proteinExistence type="predicted"/>
<dbReference type="GO" id="GO:0003723">
    <property type="term" value="F:RNA binding"/>
    <property type="evidence" value="ECO:0007669"/>
    <property type="project" value="TreeGrafter"/>
</dbReference>
<dbReference type="GO" id="GO:0000462">
    <property type="term" value="P:maturation of SSU-rRNA from tricistronic rRNA transcript (SSU-rRNA, 5.8S rRNA, LSU-rRNA)"/>
    <property type="evidence" value="ECO:0007669"/>
    <property type="project" value="InterPro"/>
</dbReference>
<dbReference type="PANTHER" id="PTHR44163">
    <property type="entry name" value="U3 SMALL NUCLEOLAR RNA-ASSOCIATED PROTEIN 4 HOMOLOG"/>
    <property type="match status" value="1"/>
</dbReference>
<dbReference type="InterPro" id="IPR046351">
    <property type="entry name" value="UTP4"/>
</dbReference>
<gene>
    <name evidence="1" type="primary">UTP4</name>
    <name evidence="1" type="ORF">N1851_001462</name>
</gene>
<sequence>MGEFKVHRVRFFDYMPSAIRAMAFNVHTERLAVARVDGTVEVFNIADNCFQEKVIPGQDGRTIEALCWAGGRLFSTGLNGEMVEYDLENLRAKYTVEVYGGPAWTISSNSQGTHLAVGCEDGTVKIFELLEDTVQFQKNLDRLKNRVLSLSWHPSGTQIAAGTLDMIRVFNVNSGHATERMMVDRAAGASKKEEVLVWGVVFLSDNTIISGDSAGKVQVWDSKMGTLIRTHLVTKWDVMALSVSQDESSLLAGTSEGSVVQFQFLSANLDQPDREWVRTRTLRSHSHDVRALVHTETAAISGGIDTQLVVRPFREKVVQSSKESAPRKITFPHRSLVSCAKKAGILLFQFPERLELWRLGESQGNGRPGEELSVKRKPEALIHLKRKGDDHICCSALSLCGGWLAYASVSSVRLYRLQYDDDGITIAKVKLPKVLRWANQLCFSADSSRLFASFSQSSVLVFALGQSEAKYVHTLKPKSVSRQAVHLMSASDDGKWLATANSDCEVHVYNLSKLKYHCTVPVYSSCPSAMAIHPTGSNLVMVHADQQIFEYSLVQKEYTEWSRTLQRIGLHSSWLNRATPVTHVSFSTRNPDHIILHDMDMFCIVDKSLPLPEKDSDLYNQKQLCSMTEKARIKDSHAFKICESFKNLLCVGLLEDHSLVVVERPLLDITTRLPAPVRQKKFAT</sequence>
<protein>
    <submittedName>
        <fullName evidence="1">U3 small nucleolar RNA-associated protein 4</fullName>
    </submittedName>
</protein>
<dbReference type="InterPro" id="IPR001680">
    <property type="entry name" value="WD40_rpt"/>
</dbReference>
<dbReference type="InterPro" id="IPR011047">
    <property type="entry name" value="Quinoprotein_ADH-like_sf"/>
</dbReference>
<dbReference type="EMBL" id="JAOPHQ010000048">
    <property type="protein sequence ID" value="KAK0155993.1"/>
    <property type="molecule type" value="Genomic_DNA"/>
</dbReference>
<organism evidence="1 2">
    <name type="scientific">Merluccius polli</name>
    <name type="common">Benguela hake</name>
    <name type="synonym">Merluccius cadenati</name>
    <dbReference type="NCBI Taxonomy" id="89951"/>
    <lineage>
        <taxon>Eukaryota</taxon>
        <taxon>Metazoa</taxon>
        <taxon>Chordata</taxon>
        <taxon>Craniata</taxon>
        <taxon>Vertebrata</taxon>
        <taxon>Euteleostomi</taxon>
        <taxon>Actinopterygii</taxon>
        <taxon>Neopterygii</taxon>
        <taxon>Teleostei</taxon>
        <taxon>Neoteleostei</taxon>
        <taxon>Acanthomorphata</taxon>
        <taxon>Zeiogadaria</taxon>
        <taxon>Gadariae</taxon>
        <taxon>Gadiformes</taxon>
        <taxon>Gadoidei</taxon>
        <taxon>Merlucciidae</taxon>
        <taxon>Merluccius</taxon>
    </lineage>
</organism>
<evidence type="ECO:0000313" key="1">
    <source>
        <dbReference type="EMBL" id="KAK0155993.1"/>
    </source>
</evidence>